<reference evidence="1 2" key="1">
    <citation type="submission" date="2023-12" db="EMBL/GenBank/DDBJ databases">
        <title>Streptomyces sp. V4-01.</title>
        <authorList>
            <person name="Somphong A."/>
            <person name="Phongsopitanun W."/>
        </authorList>
    </citation>
    <scope>NUCLEOTIDE SEQUENCE [LARGE SCALE GENOMIC DNA]</scope>
    <source>
        <strain evidence="1 2">V4-01</strain>
    </source>
</reference>
<protein>
    <recommendedName>
        <fullName evidence="3">Asparagine synthetase domain-containing protein</fullName>
    </recommendedName>
</protein>
<gene>
    <name evidence="1" type="ORF">V2S66_19020</name>
</gene>
<organism evidence="1 2">
    <name type="scientific">Actinacidiphila polyblastidii</name>
    <dbReference type="NCBI Taxonomy" id="3110430"/>
    <lineage>
        <taxon>Bacteria</taxon>
        <taxon>Bacillati</taxon>
        <taxon>Actinomycetota</taxon>
        <taxon>Actinomycetes</taxon>
        <taxon>Kitasatosporales</taxon>
        <taxon>Streptomycetaceae</taxon>
        <taxon>Actinacidiphila</taxon>
    </lineage>
</organism>
<evidence type="ECO:0008006" key="3">
    <source>
        <dbReference type="Google" id="ProtNLM"/>
    </source>
</evidence>
<proteinExistence type="predicted"/>
<comment type="caution">
    <text evidence="1">The sequence shown here is derived from an EMBL/GenBank/DDBJ whole genome shotgun (WGS) entry which is preliminary data.</text>
</comment>
<dbReference type="RefSeq" id="WP_330797000.1">
    <property type="nucleotide sequence ID" value="NZ_JAZEWV010000014.1"/>
</dbReference>
<dbReference type="Proteomes" id="UP001344658">
    <property type="component" value="Unassembled WGS sequence"/>
</dbReference>
<sequence>MEARQRYADRRPYVMPASLAKLTGPASGHVTLPTALDWSQQRRYDLGVGKDRRRLYETVIREACESADLRRFLNAGLLQRLWPHLWLPIRPRTLWEGTFRELRSPAVSRDPTQPAPGSSGVMTMLTSADAACVVRSGRCPS</sequence>
<keyword evidence="2" id="KW-1185">Reference proteome</keyword>
<accession>A0ABU7PE20</accession>
<name>A0ABU7PE20_9ACTN</name>
<evidence type="ECO:0000313" key="2">
    <source>
        <dbReference type="Proteomes" id="UP001344658"/>
    </source>
</evidence>
<dbReference type="EMBL" id="JAZEWV010000014">
    <property type="protein sequence ID" value="MEE4544056.1"/>
    <property type="molecule type" value="Genomic_DNA"/>
</dbReference>
<evidence type="ECO:0000313" key="1">
    <source>
        <dbReference type="EMBL" id="MEE4544056.1"/>
    </source>
</evidence>